<name>A0A410G669_9FLAO</name>
<sequence length="80" mass="8890">MKRLLFLFLFLSFGILPGFAPPSILSNSTYIHPVNEVVYITKSGTKYHRGSCHHLKKSKIKTNKSDAKTAGYTACSVCKP</sequence>
<feature type="signal peptide" evidence="1">
    <location>
        <begin position="1"/>
        <end position="20"/>
    </location>
</feature>
<evidence type="ECO:0000313" key="3">
    <source>
        <dbReference type="Proteomes" id="UP000285517"/>
    </source>
</evidence>
<gene>
    <name evidence="2" type="ORF">EI546_13770</name>
</gene>
<keyword evidence="1" id="KW-0732">Signal</keyword>
<evidence type="ECO:0008006" key="4">
    <source>
        <dbReference type="Google" id="ProtNLM"/>
    </source>
</evidence>
<dbReference type="KEGG" id="aev:EI546_13770"/>
<organism evidence="2 3">
    <name type="scientific">Aequorivita ciconiae</name>
    <dbReference type="NCBI Taxonomy" id="2494375"/>
    <lineage>
        <taxon>Bacteria</taxon>
        <taxon>Pseudomonadati</taxon>
        <taxon>Bacteroidota</taxon>
        <taxon>Flavobacteriia</taxon>
        <taxon>Flavobacteriales</taxon>
        <taxon>Flavobacteriaceae</taxon>
        <taxon>Aequorivita</taxon>
    </lineage>
</organism>
<dbReference type="AlphaFoldDB" id="A0A410G669"/>
<dbReference type="EMBL" id="CP034951">
    <property type="protein sequence ID" value="QAA82721.1"/>
    <property type="molecule type" value="Genomic_DNA"/>
</dbReference>
<evidence type="ECO:0000313" key="2">
    <source>
        <dbReference type="EMBL" id="QAA82721.1"/>
    </source>
</evidence>
<reference evidence="2 3" key="1">
    <citation type="submission" date="2019-01" db="EMBL/GenBank/DDBJ databases">
        <title>Complete genome sequencing of Aequorivita sp. H23M31.</title>
        <authorList>
            <person name="Bae J.-W."/>
        </authorList>
    </citation>
    <scope>NUCLEOTIDE SEQUENCE [LARGE SCALE GENOMIC DNA]</scope>
    <source>
        <strain evidence="2 3">H23M31</strain>
    </source>
</reference>
<feature type="chain" id="PRO_5018967298" description="Nuclease" evidence="1">
    <location>
        <begin position="21"/>
        <end position="80"/>
    </location>
</feature>
<evidence type="ECO:0000256" key="1">
    <source>
        <dbReference type="SAM" id="SignalP"/>
    </source>
</evidence>
<proteinExistence type="predicted"/>
<dbReference type="InterPro" id="IPR035451">
    <property type="entry name" value="Ada-like_dom_sf"/>
</dbReference>
<keyword evidence="3" id="KW-1185">Reference proteome</keyword>
<accession>A0A410G669</accession>
<dbReference type="Proteomes" id="UP000285517">
    <property type="component" value="Chromosome"/>
</dbReference>
<dbReference type="SUPFAM" id="SSF57884">
    <property type="entry name" value="Ada DNA repair protein, N-terminal domain (N-Ada 10)"/>
    <property type="match status" value="1"/>
</dbReference>
<dbReference type="OrthoDB" id="666576at2"/>
<dbReference type="RefSeq" id="WP_128251086.1">
    <property type="nucleotide sequence ID" value="NZ_CP034951.1"/>
</dbReference>
<protein>
    <recommendedName>
        <fullName evidence="4">Nuclease</fullName>
    </recommendedName>
</protein>
<dbReference type="Gene3D" id="3.40.10.10">
    <property type="entry name" value="DNA Methylphosphotriester Repair Domain"/>
    <property type="match status" value="1"/>
</dbReference>